<comment type="caution">
    <text evidence="4">The sequence shown here is derived from an EMBL/GenBank/DDBJ whole genome shotgun (WGS) entry which is preliminary data.</text>
</comment>
<organism evidence="4 5">
    <name type="scientific">Leifsonia stereocauli</name>
    <dbReference type="NCBI Taxonomy" id="3134136"/>
    <lineage>
        <taxon>Bacteria</taxon>
        <taxon>Bacillati</taxon>
        <taxon>Actinomycetota</taxon>
        <taxon>Actinomycetes</taxon>
        <taxon>Micrococcales</taxon>
        <taxon>Microbacteriaceae</taxon>
        <taxon>Leifsonia</taxon>
    </lineage>
</organism>
<dbReference type="PROSITE" id="PS51186">
    <property type="entry name" value="GNAT"/>
    <property type="match status" value="1"/>
</dbReference>
<gene>
    <name evidence="4" type="ORF">WJX64_07055</name>
</gene>
<dbReference type="InterPro" id="IPR050832">
    <property type="entry name" value="Bact_Acetyltransf"/>
</dbReference>
<evidence type="ECO:0000256" key="1">
    <source>
        <dbReference type="ARBA" id="ARBA00022679"/>
    </source>
</evidence>
<protein>
    <submittedName>
        <fullName evidence="4">GNAT family N-acetyltransferase</fullName>
    </submittedName>
</protein>
<dbReference type="EMBL" id="JBCLVG010000001">
    <property type="protein sequence ID" value="MEN1946295.1"/>
    <property type="molecule type" value="Genomic_DNA"/>
</dbReference>
<reference evidence="4 5" key="1">
    <citation type="submission" date="2024-03" db="EMBL/GenBank/DDBJ databases">
        <title>YIM 134122 draft genome.</title>
        <authorList>
            <person name="Zuo S."/>
            <person name="Xiong L."/>
        </authorList>
    </citation>
    <scope>NUCLEOTIDE SEQUENCE [LARGE SCALE GENOMIC DNA]</scope>
    <source>
        <strain evidence="4 5">YIM 134122</strain>
    </source>
</reference>
<evidence type="ECO:0000313" key="4">
    <source>
        <dbReference type="EMBL" id="MEN1946295.1"/>
    </source>
</evidence>
<dbReference type="Pfam" id="PF00583">
    <property type="entry name" value="Acetyltransf_1"/>
    <property type="match status" value="1"/>
</dbReference>
<dbReference type="RefSeq" id="WP_342112750.1">
    <property type="nucleotide sequence ID" value="NZ_JBCAUN010000001.1"/>
</dbReference>
<dbReference type="CDD" id="cd04301">
    <property type="entry name" value="NAT_SF"/>
    <property type="match status" value="1"/>
</dbReference>
<evidence type="ECO:0000256" key="2">
    <source>
        <dbReference type="ARBA" id="ARBA00023315"/>
    </source>
</evidence>
<sequence>MVRFREVPVTDATAHTLLAEYFAEREATFPSAGGYRTTFPSPEQFVPPAGVFLEVEDEAVTDAADDGAAVVGCGGIRRLPTPSGVVRYEVKHLYLRPTARGLGAGRALLAELEDRARAFGATEVVLDTNASLEAAGSLYRRAGYVDVEPYNDNPNATNWYAKGVARP</sequence>
<dbReference type="PANTHER" id="PTHR43877">
    <property type="entry name" value="AMINOALKYLPHOSPHONATE N-ACETYLTRANSFERASE-RELATED-RELATED"/>
    <property type="match status" value="1"/>
</dbReference>
<feature type="domain" description="N-acetyltransferase" evidence="3">
    <location>
        <begin position="2"/>
        <end position="165"/>
    </location>
</feature>
<keyword evidence="1" id="KW-0808">Transferase</keyword>
<accession>A0ABU9W2R9</accession>
<dbReference type="SUPFAM" id="SSF55729">
    <property type="entry name" value="Acyl-CoA N-acyltransferases (Nat)"/>
    <property type="match status" value="1"/>
</dbReference>
<evidence type="ECO:0000313" key="5">
    <source>
        <dbReference type="Proteomes" id="UP001425155"/>
    </source>
</evidence>
<proteinExistence type="predicted"/>
<keyword evidence="2" id="KW-0012">Acyltransferase</keyword>
<name>A0ABU9W2R9_9MICO</name>
<evidence type="ECO:0000259" key="3">
    <source>
        <dbReference type="PROSITE" id="PS51186"/>
    </source>
</evidence>
<dbReference type="Gene3D" id="3.40.630.30">
    <property type="match status" value="1"/>
</dbReference>
<dbReference type="Proteomes" id="UP001425155">
    <property type="component" value="Unassembled WGS sequence"/>
</dbReference>
<dbReference type="InterPro" id="IPR000182">
    <property type="entry name" value="GNAT_dom"/>
</dbReference>
<keyword evidence="5" id="KW-1185">Reference proteome</keyword>
<dbReference type="InterPro" id="IPR016181">
    <property type="entry name" value="Acyl_CoA_acyltransferase"/>
</dbReference>
<dbReference type="PANTHER" id="PTHR43877:SF2">
    <property type="entry name" value="AMINOALKYLPHOSPHONATE N-ACETYLTRANSFERASE-RELATED"/>
    <property type="match status" value="1"/>
</dbReference>